<protein>
    <submittedName>
        <fullName evidence="1">Integrase catalytic domain-containing protein</fullName>
    </submittedName>
</protein>
<dbReference type="OrthoDB" id="5919196at2759"/>
<accession>A0A8X6NCQ3</accession>
<comment type="caution">
    <text evidence="1">The sequence shown here is derived from an EMBL/GenBank/DDBJ whole genome shotgun (WGS) entry which is preliminary data.</text>
</comment>
<keyword evidence="2" id="KW-1185">Reference proteome</keyword>
<organism evidence="1 2">
    <name type="scientific">Nephila pilipes</name>
    <name type="common">Giant wood spider</name>
    <name type="synonym">Nephila maculata</name>
    <dbReference type="NCBI Taxonomy" id="299642"/>
    <lineage>
        <taxon>Eukaryota</taxon>
        <taxon>Metazoa</taxon>
        <taxon>Ecdysozoa</taxon>
        <taxon>Arthropoda</taxon>
        <taxon>Chelicerata</taxon>
        <taxon>Arachnida</taxon>
        <taxon>Araneae</taxon>
        <taxon>Araneomorphae</taxon>
        <taxon>Entelegynae</taxon>
        <taxon>Araneoidea</taxon>
        <taxon>Nephilidae</taxon>
        <taxon>Nephila</taxon>
    </lineage>
</organism>
<sequence>MYSYTVIVWSDSTVAPSWIKRDPNRWKTFVFNRTTEILQYTTPAQWRLCSGTDNPADHLTRGVRIVLSDLRSTVWILKGSQAIKQVLHKCLPCRLSKAKCGKQIEAPLPSDRVVPSAPFTTTVIDFAGPVYIRC</sequence>
<dbReference type="EMBL" id="BMAW01056564">
    <property type="protein sequence ID" value="GFT06425.1"/>
    <property type="molecule type" value="Genomic_DNA"/>
</dbReference>
<reference evidence="1" key="1">
    <citation type="submission" date="2020-08" db="EMBL/GenBank/DDBJ databases">
        <title>Multicomponent nature underlies the extraordinary mechanical properties of spider dragline silk.</title>
        <authorList>
            <person name="Kono N."/>
            <person name="Nakamura H."/>
            <person name="Mori M."/>
            <person name="Yoshida Y."/>
            <person name="Ohtoshi R."/>
            <person name="Malay A.D."/>
            <person name="Moran D.A.P."/>
            <person name="Tomita M."/>
            <person name="Numata K."/>
            <person name="Arakawa K."/>
        </authorList>
    </citation>
    <scope>NUCLEOTIDE SEQUENCE</scope>
</reference>
<gene>
    <name evidence="1" type="primary">AVEN_81444_1</name>
    <name evidence="1" type="ORF">NPIL_487831</name>
</gene>
<proteinExistence type="predicted"/>
<dbReference type="Proteomes" id="UP000887013">
    <property type="component" value="Unassembled WGS sequence"/>
</dbReference>
<dbReference type="PANTHER" id="PTHR47331">
    <property type="entry name" value="PHD-TYPE DOMAIN-CONTAINING PROTEIN"/>
    <property type="match status" value="1"/>
</dbReference>
<dbReference type="AlphaFoldDB" id="A0A8X6NCQ3"/>
<evidence type="ECO:0000313" key="2">
    <source>
        <dbReference type="Proteomes" id="UP000887013"/>
    </source>
</evidence>
<name>A0A8X6NCQ3_NEPPI</name>
<evidence type="ECO:0000313" key="1">
    <source>
        <dbReference type="EMBL" id="GFT06425.1"/>
    </source>
</evidence>